<evidence type="ECO:0000256" key="9">
    <source>
        <dbReference type="SAM" id="MobiDB-lite"/>
    </source>
</evidence>
<evidence type="ECO:0000259" key="12">
    <source>
        <dbReference type="PROSITE" id="PS51465"/>
    </source>
</evidence>
<feature type="compositionally biased region" description="Basic and acidic residues" evidence="9">
    <location>
        <begin position="141"/>
        <end position="151"/>
    </location>
</feature>
<accession>A0A553PKW8</accession>
<keyword evidence="14" id="KW-1185">Reference proteome</keyword>
<gene>
    <name evidence="13" type="ORF">TCAL_15354</name>
</gene>
<evidence type="ECO:0000313" key="14">
    <source>
        <dbReference type="Proteomes" id="UP000318571"/>
    </source>
</evidence>
<feature type="compositionally biased region" description="Polar residues" evidence="9">
    <location>
        <begin position="336"/>
        <end position="352"/>
    </location>
</feature>
<dbReference type="InterPro" id="IPR002350">
    <property type="entry name" value="Kazal_dom"/>
</dbReference>
<feature type="domain" description="Kazal-like" evidence="12">
    <location>
        <begin position="6"/>
        <end position="60"/>
    </location>
</feature>
<dbReference type="PROSITE" id="PS50222">
    <property type="entry name" value="EF_HAND_2"/>
    <property type="match status" value="1"/>
</dbReference>
<dbReference type="Gene3D" id="1.10.238.10">
    <property type="entry name" value="EF-hand"/>
    <property type="match status" value="2"/>
</dbReference>
<comment type="subcellular location">
    <subcellularLocation>
        <location evidence="1">Secreted</location>
    </subcellularLocation>
</comment>
<keyword evidence="5" id="KW-0106">Calcium</keyword>
<dbReference type="InterPro" id="IPR051950">
    <property type="entry name" value="Dev_reg/Prot_inhib"/>
</dbReference>
<evidence type="ECO:0000256" key="2">
    <source>
        <dbReference type="ARBA" id="ARBA00022525"/>
    </source>
</evidence>
<feature type="disulfide bond" evidence="8">
    <location>
        <begin position="121"/>
        <end position="128"/>
    </location>
</feature>
<organism evidence="13 14">
    <name type="scientific">Tigriopus californicus</name>
    <name type="common">Marine copepod</name>
    <dbReference type="NCBI Taxonomy" id="6832"/>
    <lineage>
        <taxon>Eukaryota</taxon>
        <taxon>Metazoa</taxon>
        <taxon>Ecdysozoa</taxon>
        <taxon>Arthropoda</taxon>
        <taxon>Crustacea</taxon>
        <taxon>Multicrustacea</taxon>
        <taxon>Hexanauplia</taxon>
        <taxon>Copepoda</taxon>
        <taxon>Harpacticoida</taxon>
        <taxon>Harpacticidae</taxon>
        <taxon>Tigriopus</taxon>
    </lineage>
</organism>
<feature type="compositionally biased region" description="Basic and acidic residues" evidence="9">
    <location>
        <begin position="323"/>
        <end position="335"/>
    </location>
</feature>
<feature type="domain" description="EF-hand" evidence="10">
    <location>
        <begin position="423"/>
        <end position="458"/>
    </location>
</feature>
<feature type="non-terminal residue" evidence="13">
    <location>
        <position position="1"/>
    </location>
</feature>
<feature type="compositionally biased region" description="Basic residues" evidence="9">
    <location>
        <begin position="152"/>
        <end position="175"/>
    </location>
</feature>
<evidence type="ECO:0000256" key="7">
    <source>
        <dbReference type="ARBA" id="ARBA00023180"/>
    </source>
</evidence>
<dbReference type="InterPro" id="IPR036857">
    <property type="entry name" value="Thyroglobulin_1_sf"/>
</dbReference>
<dbReference type="SUPFAM" id="SSF100895">
    <property type="entry name" value="Kazal-type serine protease inhibitors"/>
    <property type="match status" value="1"/>
</dbReference>
<dbReference type="Gene3D" id="4.10.800.10">
    <property type="entry name" value="Thyroglobulin type-1"/>
    <property type="match status" value="1"/>
</dbReference>
<dbReference type="SMART" id="SM00280">
    <property type="entry name" value="KAZAL"/>
    <property type="match status" value="1"/>
</dbReference>
<evidence type="ECO:0000313" key="13">
    <source>
        <dbReference type="EMBL" id="TRY78327.1"/>
    </source>
</evidence>
<evidence type="ECO:0000256" key="3">
    <source>
        <dbReference type="ARBA" id="ARBA00022729"/>
    </source>
</evidence>
<dbReference type="GO" id="GO:0005509">
    <property type="term" value="F:calcium ion binding"/>
    <property type="evidence" value="ECO:0007669"/>
    <property type="project" value="InterPro"/>
</dbReference>
<dbReference type="InterPro" id="IPR018247">
    <property type="entry name" value="EF_Hand_1_Ca_BS"/>
</dbReference>
<dbReference type="SUPFAM" id="SSF57610">
    <property type="entry name" value="Thyroglobulin type-1 domain"/>
    <property type="match status" value="1"/>
</dbReference>
<dbReference type="AlphaFoldDB" id="A0A553PKW8"/>
<feature type="region of interest" description="Disordered" evidence="9">
    <location>
        <begin position="313"/>
        <end position="352"/>
    </location>
</feature>
<dbReference type="EMBL" id="VCGU01000003">
    <property type="protein sequence ID" value="TRY78327.1"/>
    <property type="molecule type" value="Genomic_DNA"/>
</dbReference>
<dbReference type="Pfam" id="PF10591">
    <property type="entry name" value="SPARC_Ca_bdg"/>
    <property type="match status" value="2"/>
</dbReference>
<dbReference type="CDD" id="cd00104">
    <property type="entry name" value="KAZAL_FS"/>
    <property type="match status" value="1"/>
</dbReference>
<keyword evidence="6 8" id="KW-1015">Disulfide bond</keyword>
<evidence type="ECO:0000259" key="10">
    <source>
        <dbReference type="PROSITE" id="PS50222"/>
    </source>
</evidence>
<feature type="domain" description="Thyroglobulin type-1" evidence="11">
    <location>
        <begin position="84"/>
        <end position="150"/>
    </location>
</feature>
<dbReference type="InterPro" id="IPR011992">
    <property type="entry name" value="EF-hand-dom_pair"/>
</dbReference>
<dbReference type="PROSITE" id="PS51465">
    <property type="entry name" value="KAZAL_2"/>
    <property type="match status" value="1"/>
</dbReference>
<feature type="compositionally biased region" description="Polar residues" evidence="9">
    <location>
        <begin position="178"/>
        <end position="193"/>
    </location>
</feature>
<reference evidence="13 14" key="1">
    <citation type="journal article" date="2018" name="Nat. Ecol. Evol.">
        <title>Genomic signatures of mitonuclear coevolution across populations of Tigriopus californicus.</title>
        <authorList>
            <person name="Barreto F.S."/>
            <person name="Watson E.T."/>
            <person name="Lima T.G."/>
            <person name="Willett C.S."/>
            <person name="Edmands S."/>
            <person name="Li W."/>
            <person name="Burton R.S."/>
        </authorList>
    </citation>
    <scope>NUCLEOTIDE SEQUENCE [LARGE SCALE GENOMIC DNA]</scope>
    <source>
        <strain evidence="13 14">San Diego</strain>
    </source>
</reference>
<dbReference type="CDD" id="cd00191">
    <property type="entry name" value="TY"/>
    <property type="match status" value="1"/>
</dbReference>
<proteinExistence type="predicted"/>
<keyword evidence="3" id="KW-0732">Signal</keyword>
<evidence type="ECO:0000256" key="1">
    <source>
        <dbReference type="ARBA" id="ARBA00004613"/>
    </source>
</evidence>
<evidence type="ECO:0000259" key="11">
    <source>
        <dbReference type="PROSITE" id="PS51162"/>
    </source>
</evidence>
<dbReference type="InterPro" id="IPR036058">
    <property type="entry name" value="Kazal_dom_sf"/>
</dbReference>
<dbReference type="InterPro" id="IPR000716">
    <property type="entry name" value="Thyroglobulin_1"/>
</dbReference>
<protein>
    <submittedName>
        <fullName evidence="13">Uncharacterized protein</fullName>
    </submittedName>
</protein>
<dbReference type="GO" id="GO:0005615">
    <property type="term" value="C:extracellular space"/>
    <property type="evidence" value="ECO:0007669"/>
    <property type="project" value="TreeGrafter"/>
</dbReference>
<dbReference type="PANTHER" id="PTHR12352:SF3">
    <property type="entry name" value="NIDOGEN-2"/>
    <property type="match status" value="1"/>
</dbReference>
<comment type="caution">
    <text evidence="13">The sequence shown here is derived from an EMBL/GenBank/DDBJ whole genome shotgun (WGS) entry which is preliminary data.</text>
</comment>
<dbReference type="SUPFAM" id="SSF47473">
    <property type="entry name" value="EF-hand"/>
    <property type="match status" value="2"/>
</dbReference>
<dbReference type="InterPro" id="IPR002048">
    <property type="entry name" value="EF_hand_dom"/>
</dbReference>
<dbReference type="Gene3D" id="3.30.60.30">
    <property type="match status" value="1"/>
</dbReference>
<dbReference type="OMA" id="KRMGPNP"/>
<dbReference type="PANTHER" id="PTHR12352">
    <property type="entry name" value="SECRETED MODULAR CALCIUM-BINDING PROTEIN"/>
    <property type="match status" value="1"/>
</dbReference>
<evidence type="ECO:0000256" key="4">
    <source>
        <dbReference type="ARBA" id="ARBA00022737"/>
    </source>
</evidence>
<dbReference type="Proteomes" id="UP000318571">
    <property type="component" value="Chromosome 11"/>
</dbReference>
<dbReference type="Pfam" id="PF00086">
    <property type="entry name" value="Thyroglobulin_1"/>
    <property type="match status" value="1"/>
</dbReference>
<dbReference type="SMART" id="SM00211">
    <property type="entry name" value="TY"/>
    <property type="match status" value="1"/>
</dbReference>
<feature type="region of interest" description="Disordered" evidence="9">
    <location>
        <begin position="141"/>
        <end position="195"/>
    </location>
</feature>
<dbReference type="PROSITE" id="PS00018">
    <property type="entry name" value="EF_HAND_1"/>
    <property type="match status" value="2"/>
</dbReference>
<evidence type="ECO:0000256" key="5">
    <source>
        <dbReference type="ARBA" id="ARBA00022837"/>
    </source>
</evidence>
<evidence type="ECO:0000256" key="6">
    <source>
        <dbReference type="ARBA" id="ARBA00023157"/>
    </source>
</evidence>
<keyword evidence="7" id="KW-0325">Glycoprotein</keyword>
<keyword evidence="2" id="KW-0964">Secreted</keyword>
<dbReference type="InterPro" id="IPR019577">
    <property type="entry name" value="SPARC/Testican_Ca-bd-dom"/>
</dbReference>
<dbReference type="FunFam" id="4.10.800.10:FF:000004">
    <property type="entry name" value="SPARC-related modular calcium-binding protein 1"/>
    <property type="match status" value="1"/>
</dbReference>
<sequence>DHDSTSRNGPSCSLDCSTETNNPVCGTNGRTYDNRCSLDKNTICQGITNVKFQYRGPCAEGNGTLKSQMIIIVYMSSTPFFQADERCVEERSQALKNSNASGIPMFVPVCHEDGSYAEVQCHYSTGYCWCVNEDGKPIPRTSTRYDRPNCKKEKRKRNRRGKGKKRKNRRKKTRRTSNGETDLNSSSKRQCAQNDRKEFNQNILNSLTEEFGKHHSRSLEPEGLIGDQKKKIIEWKFDQMDANRDNDLRKREFKTFRLAIKRLAKNKFCARNFWKYCDLDDDKRVTRSEWATCLGVDINISFRIFMSLSSEEDKTKQKGRKRNNSEDQEPKDRTSRQNQTPTCAPGSISQSSRVTQNEWVKCPENRKRQFRMPCCPYFRRNINERNAVWQEHLMDYMTKQMVESSKDQDMSYLFSEKAAELSLEERVGKWQFLDLDKNRDGMLSRREIRPFRRVLKEDRKLRLCGKRIQNHCDPDSDENITFTEWELCIGLRGETVQIPLPRIDPANRRGPNPLKMWLKAD</sequence>
<evidence type="ECO:0000256" key="8">
    <source>
        <dbReference type="PROSITE-ProRule" id="PRU00500"/>
    </source>
</evidence>
<feature type="disulfide bond" evidence="8">
    <location>
        <begin position="130"/>
        <end position="150"/>
    </location>
</feature>
<comment type="caution">
    <text evidence="8">Lacks conserved residue(s) required for the propagation of feature annotation.</text>
</comment>
<keyword evidence="4" id="KW-0677">Repeat</keyword>
<dbReference type="PROSITE" id="PS00484">
    <property type="entry name" value="THYROGLOBULIN_1_1"/>
    <property type="match status" value="1"/>
</dbReference>
<name>A0A553PKW8_TIGCA</name>
<dbReference type="PROSITE" id="PS51162">
    <property type="entry name" value="THYROGLOBULIN_1_2"/>
    <property type="match status" value="1"/>
</dbReference>
<dbReference type="Pfam" id="PF07648">
    <property type="entry name" value="Kazal_2"/>
    <property type="match status" value="1"/>
</dbReference>
<dbReference type="STRING" id="6832.A0A553PKW8"/>